<dbReference type="Proteomes" id="UP001497623">
    <property type="component" value="Unassembled WGS sequence"/>
</dbReference>
<dbReference type="InterPro" id="IPR031569">
    <property type="entry name" value="ApeC"/>
</dbReference>
<dbReference type="PANTHER" id="PTHR19324:SF33">
    <property type="entry name" value="MUCIN-5AC"/>
    <property type="match status" value="1"/>
</dbReference>
<dbReference type="AlphaFoldDB" id="A0AAV2RTL5"/>
<dbReference type="PANTHER" id="PTHR19324">
    <property type="entry name" value="PERFORIN-LIKE PROTEIN 1"/>
    <property type="match status" value="1"/>
</dbReference>
<reference evidence="2 3" key="1">
    <citation type="submission" date="2024-05" db="EMBL/GenBank/DDBJ databases">
        <authorList>
            <person name="Wallberg A."/>
        </authorList>
    </citation>
    <scope>NUCLEOTIDE SEQUENCE [LARGE SCALE GENOMIC DNA]</scope>
</reference>
<gene>
    <name evidence="2" type="ORF">MNOR_LOCUS27929</name>
</gene>
<accession>A0AAV2RTL5</accession>
<feature type="non-terminal residue" evidence="2">
    <location>
        <position position="1"/>
    </location>
</feature>
<dbReference type="Pfam" id="PF16977">
    <property type="entry name" value="ApeC"/>
    <property type="match status" value="1"/>
</dbReference>
<evidence type="ECO:0000259" key="1">
    <source>
        <dbReference type="Pfam" id="PF16977"/>
    </source>
</evidence>
<evidence type="ECO:0000313" key="3">
    <source>
        <dbReference type="Proteomes" id="UP001497623"/>
    </source>
</evidence>
<comment type="caution">
    <text evidence="2">The sequence shown here is derived from an EMBL/GenBank/DDBJ whole genome shotgun (WGS) entry which is preliminary data.</text>
</comment>
<keyword evidence="3" id="KW-1185">Reference proteome</keyword>
<evidence type="ECO:0000313" key="2">
    <source>
        <dbReference type="EMBL" id="CAL4137104.1"/>
    </source>
</evidence>
<dbReference type="EMBL" id="CAXKWB010030085">
    <property type="protein sequence ID" value="CAL4137104.1"/>
    <property type="molecule type" value="Genomic_DNA"/>
</dbReference>
<name>A0AAV2RTL5_MEGNR</name>
<protein>
    <recommendedName>
        <fullName evidence="1">Apextrin C-terminal domain-containing protein</fullName>
    </recommendedName>
</protein>
<feature type="domain" description="Apextrin C-terminal" evidence="1">
    <location>
        <begin position="2"/>
        <end position="203"/>
    </location>
</feature>
<proteinExistence type="predicted"/>
<sequence length="204" mass="23866">GWPSGTYGLPKPRSSCPPSFKYGYRYHDTEDKDPFNGWDTALGGYFNRNNLRQDFCMKVSSSGSEHWPKGDYCIYKYGSCPPGFRSGSIYLDDEDNRNENSKSGYVPDGDYGRNTRYDYCCRNDESRSTPMDLPTGGRFYLFPYSYPQCQQVTGMTSRLEWIRFDTEDGFRSSQDESYVSGNHPYVVIRDYHRKDPKIYYCFYY</sequence>
<organism evidence="2 3">
    <name type="scientific">Meganyctiphanes norvegica</name>
    <name type="common">Northern krill</name>
    <name type="synonym">Thysanopoda norvegica</name>
    <dbReference type="NCBI Taxonomy" id="48144"/>
    <lineage>
        <taxon>Eukaryota</taxon>
        <taxon>Metazoa</taxon>
        <taxon>Ecdysozoa</taxon>
        <taxon>Arthropoda</taxon>
        <taxon>Crustacea</taxon>
        <taxon>Multicrustacea</taxon>
        <taxon>Malacostraca</taxon>
        <taxon>Eumalacostraca</taxon>
        <taxon>Eucarida</taxon>
        <taxon>Euphausiacea</taxon>
        <taxon>Euphausiidae</taxon>
        <taxon>Meganyctiphanes</taxon>
    </lineage>
</organism>